<name>A0A0V0UIP4_9BILA</name>
<evidence type="ECO:0000313" key="2">
    <source>
        <dbReference type="Proteomes" id="UP000054783"/>
    </source>
</evidence>
<protein>
    <submittedName>
        <fullName evidence="1">Uncharacterized protein</fullName>
    </submittedName>
</protein>
<feature type="non-terminal residue" evidence="1">
    <location>
        <position position="46"/>
    </location>
</feature>
<organism evidence="1 2">
    <name type="scientific">Trichinella patagoniensis</name>
    <dbReference type="NCBI Taxonomy" id="990121"/>
    <lineage>
        <taxon>Eukaryota</taxon>
        <taxon>Metazoa</taxon>
        <taxon>Ecdysozoa</taxon>
        <taxon>Nematoda</taxon>
        <taxon>Enoplea</taxon>
        <taxon>Dorylaimia</taxon>
        <taxon>Trichinellida</taxon>
        <taxon>Trichinellidae</taxon>
        <taxon>Trichinella</taxon>
    </lineage>
</organism>
<reference evidence="1 2" key="1">
    <citation type="submission" date="2015-01" db="EMBL/GenBank/DDBJ databases">
        <title>Evolution of Trichinella species and genotypes.</title>
        <authorList>
            <person name="Korhonen P.K."/>
            <person name="Edoardo P."/>
            <person name="Giuseppe L.R."/>
            <person name="Gasser R.B."/>
        </authorList>
    </citation>
    <scope>NUCLEOTIDE SEQUENCE [LARGE SCALE GENOMIC DNA]</scope>
    <source>
        <strain evidence="1">ISS2496</strain>
    </source>
</reference>
<keyword evidence="2" id="KW-1185">Reference proteome</keyword>
<evidence type="ECO:0000313" key="1">
    <source>
        <dbReference type="EMBL" id="KRX51286.1"/>
    </source>
</evidence>
<proteinExistence type="predicted"/>
<accession>A0A0V0UIP4</accession>
<dbReference type="Proteomes" id="UP000054783">
    <property type="component" value="Unassembled WGS sequence"/>
</dbReference>
<gene>
    <name evidence="1" type="ORF">T12_12571</name>
</gene>
<comment type="caution">
    <text evidence="1">The sequence shown here is derived from an EMBL/GenBank/DDBJ whole genome shotgun (WGS) entry which is preliminary data.</text>
</comment>
<sequence>MSPAVQGSGRSQNRKLLFVAVGPTPTLPPLKLNYRIFHDTWRDLYG</sequence>
<dbReference type="STRING" id="990121.A0A0V0UIP4"/>
<dbReference type="EMBL" id="JYDQ01006613">
    <property type="protein sequence ID" value="KRX51286.1"/>
    <property type="molecule type" value="Genomic_DNA"/>
</dbReference>
<dbReference type="AlphaFoldDB" id="A0A0V0UIP4"/>